<evidence type="ECO:0000313" key="1">
    <source>
        <dbReference type="EMBL" id="CAF1041044.1"/>
    </source>
</evidence>
<proteinExistence type="predicted"/>
<comment type="caution">
    <text evidence="2">The sequence shown here is derived from an EMBL/GenBank/DDBJ whole genome shotgun (WGS) entry which is preliminary data.</text>
</comment>
<gene>
    <name evidence="2" type="ORF">GPM918_LOCUS43707</name>
    <name evidence="1" type="ORF">OVA965_LOCUS16485</name>
    <name evidence="4" type="ORF">SRO942_LOCUS45279</name>
    <name evidence="3" type="ORF">TMI583_LOCUS16494</name>
</gene>
<sequence length="85" mass="9742">MRVVSDVLETFGGDFKWNKVQCYVCSSNTTSANELSHFQTKTYAKLFLYTISYTYEQFDATIEVNEAVLSHAATEWLESSPQTRI</sequence>
<name>A0A816CCK2_9BILA</name>
<reference evidence="2" key="1">
    <citation type="submission" date="2021-02" db="EMBL/GenBank/DDBJ databases">
        <authorList>
            <person name="Nowell W R."/>
        </authorList>
    </citation>
    <scope>NUCLEOTIDE SEQUENCE</scope>
</reference>
<dbReference type="Proteomes" id="UP000677228">
    <property type="component" value="Unassembled WGS sequence"/>
</dbReference>
<evidence type="ECO:0000313" key="4">
    <source>
        <dbReference type="EMBL" id="CAF4510337.1"/>
    </source>
</evidence>
<dbReference type="EMBL" id="CAJOBC010107709">
    <property type="protein sequence ID" value="CAF4510337.1"/>
    <property type="molecule type" value="Genomic_DNA"/>
</dbReference>
<dbReference type="Proteomes" id="UP000663829">
    <property type="component" value="Unassembled WGS sequence"/>
</dbReference>
<evidence type="ECO:0000313" key="5">
    <source>
        <dbReference type="Proteomes" id="UP000663829"/>
    </source>
</evidence>
<dbReference type="EMBL" id="CAJOBA010007678">
    <property type="protein sequence ID" value="CAF3809159.1"/>
    <property type="molecule type" value="Genomic_DNA"/>
</dbReference>
<feature type="non-terminal residue" evidence="2">
    <location>
        <position position="85"/>
    </location>
</feature>
<accession>A0A816CCK2</accession>
<dbReference type="AlphaFoldDB" id="A0A816CCK2"/>
<keyword evidence="5" id="KW-1185">Reference proteome</keyword>
<evidence type="ECO:0000313" key="2">
    <source>
        <dbReference type="EMBL" id="CAF1620516.1"/>
    </source>
</evidence>
<feature type="non-terminal residue" evidence="2">
    <location>
        <position position="1"/>
    </location>
</feature>
<evidence type="ECO:0000313" key="3">
    <source>
        <dbReference type="EMBL" id="CAF3809159.1"/>
    </source>
</evidence>
<protein>
    <submittedName>
        <fullName evidence="2">Uncharacterized protein</fullName>
    </submittedName>
</protein>
<dbReference type="Proteomes" id="UP000681722">
    <property type="component" value="Unassembled WGS sequence"/>
</dbReference>
<dbReference type="EMBL" id="CAJNOQ010040557">
    <property type="protein sequence ID" value="CAF1620516.1"/>
    <property type="molecule type" value="Genomic_DNA"/>
</dbReference>
<dbReference type="Proteomes" id="UP000682733">
    <property type="component" value="Unassembled WGS sequence"/>
</dbReference>
<organism evidence="2 5">
    <name type="scientific">Didymodactylos carnosus</name>
    <dbReference type="NCBI Taxonomy" id="1234261"/>
    <lineage>
        <taxon>Eukaryota</taxon>
        <taxon>Metazoa</taxon>
        <taxon>Spiralia</taxon>
        <taxon>Gnathifera</taxon>
        <taxon>Rotifera</taxon>
        <taxon>Eurotatoria</taxon>
        <taxon>Bdelloidea</taxon>
        <taxon>Philodinida</taxon>
        <taxon>Philodinidae</taxon>
        <taxon>Didymodactylos</taxon>
    </lineage>
</organism>
<dbReference type="EMBL" id="CAJNOK010007667">
    <property type="protein sequence ID" value="CAF1041044.1"/>
    <property type="molecule type" value="Genomic_DNA"/>
</dbReference>